<organism evidence="2 3">
    <name type="scientific">Ooceraea biroi</name>
    <name type="common">Clonal raider ant</name>
    <name type="synonym">Cerapachys biroi</name>
    <dbReference type="NCBI Taxonomy" id="2015173"/>
    <lineage>
        <taxon>Eukaryota</taxon>
        <taxon>Metazoa</taxon>
        <taxon>Ecdysozoa</taxon>
        <taxon>Arthropoda</taxon>
        <taxon>Hexapoda</taxon>
        <taxon>Insecta</taxon>
        <taxon>Pterygota</taxon>
        <taxon>Neoptera</taxon>
        <taxon>Endopterygota</taxon>
        <taxon>Hymenoptera</taxon>
        <taxon>Apocrita</taxon>
        <taxon>Aculeata</taxon>
        <taxon>Formicoidea</taxon>
        <taxon>Formicidae</taxon>
        <taxon>Dorylinae</taxon>
        <taxon>Ooceraea</taxon>
    </lineage>
</organism>
<evidence type="ECO:0000313" key="3">
    <source>
        <dbReference type="Proteomes" id="UP000053097"/>
    </source>
</evidence>
<sequence>MYDERRLHEVFQKWSRRGTSSSIPFQAPPVRHHSSTRTISVKNSAIKSEKTRPGDTLSPNIGCPFIKRRKFDPR</sequence>
<accession>A0A026WV27</accession>
<protein>
    <submittedName>
        <fullName evidence="2">Uncharacterized protein</fullName>
    </submittedName>
</protein>
<feature type="region of interest" description="Disordered" evidence="1">
    <location>
        <begin position="18"/>
        <end position="37"/>
    </location>
</feature>
<keyword evidence="3" id="KW-1185">Reference proteome</keyword>
<gene>
    <name evidence="2" type="ORF">X777_16108</name>
</gene>
<name>A0A026WV27_OOCBI</name>
<proteinExistence type="predicted"/>
<reference evidence="2 3" key="1">
    <citation type="journal article" date="2014" name="Curr. Biol.">
        <title>The genome of the clonal raider ant Cerapachys biroi.</title>
        <authorList>
            <person name="Oxley P.R."/>
            <person name="Ji L."/>
            <person name="Fetter-Pruneda I."/>
            <person name="McKenzie S.K."/>
            <person name="Li C."/>
            <person name="Hu H."/>
            <person name="Zhang G."/>
            <person name="Kronauer D.J."/>
        </authorList>
    </citation>
    <scope>NUCLEOTIDE SEQUENCE [LARGE SCALE GENOMIC DNA]</scope>
</reference>
<dbReference type="AlphaFoldDB" id="A0A026WV27"/>
<feature type="region of interest" description="Disordered" evidence="1">
    <location>
        <begin position="47"/>
        <end position="74"/>
    </location>
</feature>
<evidence type="ECO:0000313" key="2">
    <source>
        <dbReference type="EMBL" id="EZA59905.1"/>
    </source>
</evidence>
<evidence type="ECO:0000256" key="1">
    <source>
        <dbReference type="SAM" id="MobiDB-lite"/>
    </source>
</evidence>
<dbReference type="Proteomes" id="UP000053097">
    <property type="component" value="Unassembled WGS sequence"/>
</dbReference>
<dbReference type="EMBL" id="KK107087">
    <property type="protein sequence ID" value="EZA59905.1"/>
    <property type="molecule type" value="Genomic_DNA"/>
</dbReference>